<sequence length="90" mass="10123">MVLTRLTDDTGIFIRRLFKSQSLLLMDRMKLSQGNSILTIDPVRREDAGDFSVRSSTLSVPAKVTLSGWTYNMIQHDKVLASQIRLLPAS</sequence>
<proteinExistence type="predicted"/>
<dbReference type="EMBL" id="KB103226">
    <property type="protein sequence ID" value="ELK34390.1"/>
    <property type="molecule type" value="Genomic_DNA"/>
</dbReference>
<reference evidence="2" key="1">
    <citation type="journal article" date="2013" name="Science">
        <title>Comparative analysis of bat genomes provides insight into the evolution of flight and immunity.</title>
        <authorList>
            <person name="Zhang G."/>
            <person name="Cowled C."/>
            <person name="Shi Z."/>
            <person name="Huang Z."/>
            <person name="Bishop-Lilly K.A."/>
            <person name="Fang X."/>
            <person name="Wynne J.W."/>
            <person name="Xiong Z."/>
            <person name="Baker M.L."/>
            <person name="Zhao W."/>
            <person name="Tachedjian M."/>
            <person name="Zhu Y."/>
            <person name="Zhou P."/>
            <person name="Jiang X."/>
            <person name="Ng J."/>
            <person name="Yang L."/>
            <person name="Wu L."/>
            <person name="Xiao J."/>
            <person name="Feng Y."/>
            <person name="Chen Y."/>
            <person name="Sun X."/>
            <person name="Zhang Y."/>
            <person name="Marsh G.A."/>
            <person name="Crameri G."/>
            <person name="Broder C.C."/>
            <person name="Frey K.G."/>
            <person name="Wang L.F."/>
            <person name="Wang J."/>
        </authorList>
    </citation>
    <scope>NUCLEOTIDE SEQUENCE [LARGE SCALE GENOMIC DNA]</scope>
</reference>
<gene>
    <name evidence="1" type="ORF">MDA_GLEAN10023770</name>
</gene>
<keyword evidence="2" id="KW-1185">Reference proteome</keyword>
<accession>L5M7Y1</accession>
<protein>
    <submittedName>
        <fullName evidence="1">Carcinoembryonic antigen-related cell adhesion molecule 1</fullName>
    </submittedName>
</protein>
<dbReference type="Proteomes" id="UP000010556">
    <property type="component" value="Unassembled WGS sequence"/>
</dbReference>
<organism evidence="1 2">
    <name type="scientific">Myotis davidii</name>
    <name type="common">David's myotis</name>
    <dbReference type="NCBI Taxonomy" id="225400"/>
    <lineage>
        <taxon>Eukaryota</taxon>
        <taxon>Metazoa</taxon>
        <taxon>Chordata</taxon>
        <taxon>Craniata</taxon>
        <taxon>Vertebrata</taxon>
        <taxon>Euteleostomi</taxon>
        <taxon>Mammalia</taxon>
        <taxon>Eutheria</taxon>
        <taxon>Laurasiatheria</taxon>
        <taxon>Chiroptera</taxon>
        <taxon>Yangochiroptera</taxon>
        <taxon>Vespertilionidae</taxon>
        <taxon>Myotis</taxon>
    </lineage>
</organism>
<evidence type="ECO:0000313" key="2">
    <source>
        <dbReference type="Proteomes" id="UP000010556"/>
    </source>
</evidence>
<name>L5M7Y1_MYODS</name>
<evidence type="ECO:0000313" key="1">
    <source>
        <dbReference type="EMBL" id="ELK34390.1"/>
    </source>
</evidence>
<dbReference type="AlphaFoldDB" id="L5M7Y1"/>